<evidence type="ECO:0000313" key="5">
    <source>
        <dbReference type="EMBL" id="KAK7067844.1"/>
    </source>
</evidence>
<dbReference type="AlphaFoldDB" id="A0AAN8WUV2"/>
<dbReference type="Proteomes" id="UP001381693">
    <property type="component" value="Unassembled WGS sequence"/>
</dbReference>
<gene>
    <name evidence="5" type="primary">Rbbp5</name>
    <name evidence="5" type="ORF">SK128_012475</name>
</gene>
<evidence type="ECO:0000256" key="3">
    <source>
        <dbReference type="ARBA" id="ARBA00022737"/>
    </source>
</evidence>
<keyword evidence="2" id="KW-0853">WD repeat</keyword>
<proteinExistence type="predicted"/>
<accession>A0AAN8WUV2</accession>
<dbReference type="PANTHER" id="PTHR44040:SF1">
    <property type="entry name" value="RETINOBLASTOMA-BINDING PROTEIN 5"/>
    <property type="match status" value="1"/>
</dbReference>
<protein>
    <submittedName>
        <fullName evidence="5">Retinoblastoma-binding protein 5</fullName>
    </submittedName>
</protein>
<comment type="subcellular location">
    <subcellularLocation>
        <location evidence="1">Nucleus</location>
    </subcellularLocation>
</comment>
<sequence length="72" mass="7870">MNLELLESFGQNYPEEFDGALDCASLAVTCAFNRWGTLLAVGCNDGRIVIWDFLTRGIAKVISAHVHPVCSL</sequence>
<organism evidence="5 6">
    <name type="scientific">Halocaridina rubra</name>
    <name type="common">Hawaiian red shrimp</name>
    <dbReference type="NCBI Taxonomy" id="373956"/>
    <lineage>
        <taxon>Eukaryota</taxon>
        <taxon>Metazoa</taxon>
        <taxon>Ecdysozoa</taxon>
        <taxon>Arthropoda</taxon>
        <taxon>Crustacea</taxon>
        <taxon>Multicrustacea</taxon>
        <taxon>Malacostraca</taxon>
        <taxon>Eumalacostraca</taxon>
        <taxon>Eucarida</taxon>
        <taxon>Decapoda</taxon>
        <taxon>Pleocyemata</taxon>
        <taxon>Caridea</taxon>
        <taxon>Atyoidea</taxon>
        <taxon>Atyidae</taxon>
        <taxon>Halocaridina</taxon>
    </lineage>
</organism>
<dbReference type="SUPFAM" id="SSF117289">
    <property type="entry name" value="Nucleoporin domain"/>
    <property type="match status" value="1"/>
</dbReference>
<dbReference type="InterPro" id="IPR037850">
    <property type="entry name" value="RBBP5/Swd1"/>
</dbReference>
<dbReference type="Gene3D" id="2.130.10.10">
    <property type="entry name" value="YVTN repeat-like/Quinoprotein amine dehydrogenase"/>
    <property type="match status" value="1"/>
</dbReference>
<comment type="caution">
    <text evidence="5">The sequence shown here is derived from an EMBL/GenBank/DDBJ whole genome shotgun (WGS) entry which is preliminary data.</text>
</comment>
<evidence type="ECO:0000256" key="1">
    <source>
        <dbReference type="ARBA" id="ARBA00004123"/>
    </source>
</evidence>
<dbReference type="GO" id="GO:0048188">
    <property type="term" value="C:Set1C/COMPASS complex"/>
    <property type="evidence" value="ECO:0007669"/>
    <property type="project" value="InterPro"/>
</dbReference>
<name>A0AAN8WUV2_HALRR</name>
<dbReference type="PANTHER" id="PTHR44040">
    <property type="entry name" value="RETINOBLASTOMA-BINDING PROTEIN 5"/>
    <property type="match status" value="1"/>
</dbReference>
<dbReference type="EMBL" id="JAXCGZ010017645">
    <property type="protein sequence ID" value="KAK7067844.1"/>
    <property type="molecule type" value="Genomic_DNA"/>
</dbReference>
<feature type="non-terminal residue" evidence="5">
    <location>
        <position position="72"/>
    </location>
</feature>
<keyword evidence="4" id="KW-0539">Nucleus</keyword>
<keyword evidence="3" id="KW-0677">Repeat</keyword>
<evidence type="ECO:0000313" key="6">
    <source>
        <dbReference type="Proteomes" id="UP001381693"/>
    </source>
</evidence>
<reference evidence="5 6" key="1">
    <citation type="submission" date="2023-11" db="EMBL/GenBank/DDBJ databases">
        <title>Halocaridina rubra genome assembly.</title>
        <authorList>
            <person name="Smith C."/>
        </authorList>
    </citation>
    <scope>NUCLEOTIDE SEQUENCE [LARGE SCALE GENOMIC DNA]</scope>
    <source>
        <strain evidence="5">EP-1</strain>
        <tissue evidence="5">Whole</tissue>
    </source>
</reference>
<evidence type="ECO:0000256" key="4">
    <source>
        <dbReference type="ARBA" id="ARBA00023242"/>
    </source>
</evidence>
<dbReference type="InterPro" id="IPR015943">
    <property type="entry name" value="WD40/YVTN_repeat-like_dom_sf"/>
</dbReference>
<evidence type="ECO:0000256" key="2">
    <source>
        <dbReference type="ARBA" id="ARBA00022574"/>
    </source>
</evidence>
<keyword evidence="6" id="KW-1185">Reference proteome</keyword>